<dbReference type="InterPro" id="IPR000555">
    <property type="entry name" value="JAMM/MPN+_dom"/>
</dbReference>
<reference evidence="2 3" key="1">
    <citation type="submission" date="2024-02" db="EMBL/GenBank/DDBJ databases">
        <title>FIRST GENOME SEQUENCES OF Leishmania (Viannia) shawi, Leishmania (Viannia) lindenbergi AND Leishmania (Viannia) utingensis.</title>
        <authorList>
            <person name="Resadore F."/>
            <person name="Custodio M.G.F."/>
            <person name="Boite M.C."/>
            <person name="Cupolillo E."/>
            <person name="Ferreira G.E.M."/>
        </authorList>
    </citation>
    <scope>NUCLEOTIDE SEQUENCE [LARGE SCALE GENOMIC DNA]</scope>
    <source>
        <strain evidence="2 3">MCEB/BR/1984/M8408</strain>
    </source>
</reference>
<dbReference type="Proteomes" id="UP001443563">
    <property type="component" value="Unassembled WGS sequence"/>
</dbReference>
<protein>
    <submittedName>
        <fullName evidence="2">JAB1/Mov34/MPN/PAD-1 ubiquitin protease</fullName>
    </submittedName>
</protein>
<dbReference type="EMBL" id="JBAMZM010000028">
    <property type="protein sequence ID" value="KAL0502516.1"/>
    <property type="molecule type" value="Genomic_DNA"/>
</dbReference>
<proteinExistence type="predicted"/>
<sequence>MRRDGRAADTPIKTFTHAVKHLLAQTDTPTRVFNWDLFPYPSLPPSASRALSAPPPFHTAEMSSTAVNCRESQGPLREVRISDEVVQSCLRHAFTTEKAEIIGLLLGRIEVQLFPETHIHLTDREASASQVVGGAISDLCGGAAVTAPITASPVPALLSSSAVKEEKVAYIWGTHISERNVQRSDRVEMSAKSVASATATADRITADTGVRTYVVGWYHSHPRIPVVPSVVDLRTQRSFQQYLESGWVGLIASFFNTEPSTHRSHCALHCFQAGPRNEHVELPMRIVAQSDLFASLDLIAALPDTTSELLRVLQQEVHDAVARTVRETAHDAAASRAVRGLAEMLLFQIDRLVGEPTRKELVHCSLPLLRAEVARLEKALVESARAASPQC</sequence>
<dbReference type="GO" id="GO:0006508">
    <property type="term" value="P:proteolysis"/>
    <property type="evidence" value="ECO:0007669"/>
    <property type="project" value="UniProtKB-KW"/>
</dbReference>
<name>A0ABR3E4R1_9TRYP</name>
<dbReference type="SMART" id="SM00232">
    <property type="entry name" value="JAB_MPN"/>
    <property type="match status" value="1"/>
</dbReference>
<comment type="caution">
    <text evidence="2">The sequence shown here is derived from an EMBL/GenBank/DDBJ whole genome shotgun (WGS) entry which is preliminary data.</text>
</comment>
<dbReference type="PROSITE" id="PS50249">
    <property type="entry name" value="MPN"/>
    <property type="match status" value="1"/>
</dbReference>
<evidence type="ECO:0000313" key="3">
    <source>
        <dbReference type="Proteomes" id="UP001443563"/>
    </source>
</evidence>
<keyword evidence="3" id="KW-1185">Reference proteome</keyword>
<organism evidence="2 3">
    <name type="scientific">Leishmania shawi</name>
    <dbReference type="NCBI Taxonomy" id="5680"/>
    <lineage>
        <taxon>Eukaryota</taxon>
        <taxon>Discoba</taxon>
        <taxon>Euglenozoa</taxon>
        <taxon>Kinetoplastea</taxon>
        <taxon>Metakinetoplastina</taxon>
        <taxon>Trypanosomatida</taxon>
        <taxon>Trypanosomatidae</taxon>
        <taxon>Leishmaniinae</taxon>
        <taxon>Leishmania</taxon>
        <taxon>Leishmania guyanensis species complex</taxon>
    </lineage>
</organism>
<dbReference type="InterPro" id="IPR037518">
    <property type="entry name" value="MPN"/>
</dbReference>
<dbReference type="Pfam" id="PF01398">
    <property type="entry name" value="JAB"/>
    <property type="match status" value="1"/>
</dbReference>
<dbReference type="SUPFAM" id="SSF102712">
    <property type="entry name" value="JAB1/MPN domain"/>
    <property type="match status" value="1"/>
</dbReference>
<feature type="domain" description="MPN" evidence="1">
    <location>
        <begin position="79"/>
        <end position="271"/>
    </location>
</feature>
<evidence type="ECO:0000313" key="2">
    <source>
        <dbReference type="EMBL" id="KAL0502516.1"/>
    </source>
</evidence>
<evidence type="ECO:0000259" key="1">
    <source>
        <dbReference type="PROSITE" id="PS50249"/>
    </source>
</evidence>
<accession>A0ABR3E4R1</accession>
<gene>
    <name evidence="2" type="ORF">Q4I29_004827</name>
</gene>
<dbReference type="PANTHER" id="PTHR10410">
    <property type="entry name" value="EUKARYOTIC TRANSLATION INITIATION FACTOR 3 -RELATED"/>
    <property type="match status" value="1"/>
</dbReference>
<dbReference type="InterPro" id="IPR050242">
    <property type="entry name" value="JAMM_MPN+_peptidase_M67A"/>
</dbReference>
<dbReference type="GO" id="GO:0008233">
    <property type="term" value="F:peptidase activity"/>
    <property type="evidence" value="ECO:0007669"/>
    <property type="project" value="UniProtKB-KW"/>
</dbReference>
<keyword evidence="2" id="KW-0378">Hydrolase</keyword>
<keyword evidence="2" id="KW-0645">Protease</keyword>
<dbReference type="Gene3D" id="3.40.140.10">
    <property type="entry name" value="Cytidine Deaminase, domain 2"/>
    <property type="match status" value="1"/>
</dbReference>